<dbReference type="InterPro" id="IPR005493">
    <property type="entry name" value="RraA/RraA-like"/>
</dbReference>
<dbReference type="PANTHER" id="PTHR33254">
    <property type="entry name" value="4-HYDROXY-4-METHYL-2-OXOGLUTARATE ALDOLASE 3-RELATED"/>
    <property type="match status" value="1"/>
</dbReference>
<dbReference type="Pfam" id="PF03737">
    <property type="entry name" value="RraA-like"/>
    <property type="match status" value="1"/>
</dbReference>
<dbReference type="PANTHER" id="PTHR33254:SF16">
    <property type="entry name" value="BLR3842 PROTEIN"/>
    <property type="match status" value="1"/>
</dbReference>
<dbReference type="GO" id="GO:0032259">
    <property type="term" value="P:methylation"/>
    <property type="evidence" value="ECO:0007669"/>
    <property type="project" value="UniProtKB-KW"/>
</dbReference>
<keyword evidence="1" id="KW-0808">Transferase</keyword>
<protein>
    <submittedName>
        <fullName evidence="1">Demethylmenaquinone methyltransferase</fullName>
    </submittedName>
</protein>
<organism evidence="1">
    <name type="scientific">hydrothermal vent metagenome</name>
    <dbReference type="NCBI Taxonomy" id="652676"/>
    <lineage>
        <taxon>unclassified sequences</taxon>
        <taxon>metagenomes</taxon>
        <taxon>ecological metagenomes</taxon>
    </lineage>
</organism>
<dbReference type="AlphaFoldDB" id="A0A160TUS5"/>
<gene>
    <name evidence="1" type="ORF">MGWOODY_XGa2549</name>
</gene>
<proteinExistence type="predicted"/>
<dbReference type="GO" id="GO:0008168">
    <property type="term" value="F:methyltransferase activity"/>
    <property type="evidence" value="ECO:0007669"/>
    <property type="project" value="UniProtKB-KW"/>
</dbReference>
<dbReference type="SUPFAM" id="SSF89562">
    <property type="entry name" value="RraA-like"/>
    <property type="match status" value="1"/>
</dbReference>
<dbReference type="InterPro" id="IPR036704">
    <property type="entry name" value="RraA/RraA-like_sf"/>
</dbReference>
<dbReference type="CDD" id="cd16841">
    <property type="entry name" value="RraA_family"/>
    <property type="match status" value="1"/>
</dbReference>
<name>A0A160TUS5_9ZZZZ</name>
<accession>A0A160TUS5</accession>
<dbReference type="EMBL" id="CZRL01000082">
    <property type="protein sequence ID" value="CUS52384.1"/>
    <property type="molecule type" value="Genomic_DNA"/>
</dbReference>
<sequence>MNDLTQRLQACYASAVHDVLRQMGHDNCVLPSNLIALDPTQRLAGEIYTISGHIDRTLSRHQSLLAWAQVLSRVPGGKVLVCQPNTKEIALMGELSARALTVKNTLGYVVDGRCRDTDFILEMDFPVFCDLNTPADIVERWTYDRLGEPITIGTVTIVSGDYLMADRDGIVVIPASVCEEAVSQTEQVISTESEMRDAILGGMDPEQAYLKYRKF</sequence>
<evidence type="ECO:0000313" key="1">
    <source>
        <dbReference type="EMBL" id="CUS52384.1"/>
    </source>
</evidence>
<reference evidence="1" key="1">
    <citation type="submission" date="2015-10" db="EMBL/GenBank/DDBJ databases">
        <authorList>
            <person name="Gilbert D.G."/>
        </authorList>
    </citation>
    <scope>NUCLEOTIDE SEQUENCE</scope>
</reference>
<keyword evidence="1" id="KW-0489">Methyltransferase</keyword>
<dbReference type="Gene3D" id="3.50.30.40">
    <property type="entry name" value="Ribonuclease E inhibitor RraA/RraA-like"/>
    <property type="match status" value="1"/>
</dbReference>